<dbReference type="Pfam" id="PF01532">
    <property type="entry name" value="Glyco_hydro_47"/>
    <property type="match status" value="1"/>
</dbReference>
<dbReference type="GO" id="GO:0016020">
    <property type="term" value="C:membrane"/>
    <property type="evidence" value="ECO:0007669"/>
    <property type="project" value="InterPro"/>
</dbReference>
<dbReference type="PRINTS" id="PR00747">
    <property type="entry name" value="GLYHDRLASE47"/>
</dbReference>
<dbReference type="PANTHER" id="PTHR11742">
    <property type="entry name" value="MANNOSYL-OLIGOSACCHARIDE ALPHA-1,2-MANNOSIDASE-RELATED"/>
    <property type="match status" value="1"/>
</dbReference>
<protein>
    <recommendedName>
        <fullName evidence="9">alpha-1,2-Mannosidase</fullName>
        <ecNumber evidence="9">3.2.1.-</ecNumber>
    </recommendedName>
</protein>
<evidence type="ECO:0000256" key="8">
    <source>
        <dbReference type="PIRSR" id="PIRSR601382-3"/>
    </source>
</evidence>
<sequence length="620" mass="70402">MRPLRRGVIVSTLSFLLFFALFFYLTEPTPAQRRKQHRPRPIDKILHPGWFRPRFKWKNVQQLHPVESFTKLPTGDHVTIPRIQHDFFPESANRARERERRLRAIEEAFEHSWNGYKENAWLHDEVNPLTGQSKNPFGGWGATLVDSLDTLWIMGKKKEFANAVSSLKKIDFTRTRLTEVNVFENTIRYLGGLLSAYDVSGHQYPVLLAKAIDLGEMLYLAFDTPNRMPVTRWKWQNTVLGHSQEAKPSSLLAEVGSLTLEFTRLSQLTGNPKWYDAIARVTDLLEASQNHTKLPGLWPTTINTYTGDFTRDTSFTLGGMADSMYEYLPKQHLLLGGQTSQYQRMFTSALQTAREHVLFRPLAPDETQRILLPGTVRHSAHKNTLHPEAEHLACFAGGMVALAAQIFHTPSDLDLARELVDGCLWAYDSMPTGIMPELFTALPCSEVPITTKNGKPVQNCTWSTEAWHEGILSRAHSNPVAAPTAAVIPVTQNHTLRAEHLISQNALPPGFTSIRDSRYILRPEAIESVFVLYRITGDEGLRDKAWKMFENINKSTRTRIAYAAVGDVRVVGGGFFLGVMESYWMAETLKYFYLIFSEPHVISLDDYILNTEAHPLLRSK</sequence>
<evidence type="ECO:0000256" key="10">
    <source>
        <dbReference type="SAM" id="SignalP"/>
    </source>
</evidence>
<dbReference type="GO" id="GO:0005975">
    <property type="term" value="P:carbohydrate metabolic process"/>
    <property type="evidence" value="ECO:0007669"/>
    <property type="project" value="InterPro"/>
</dbReference>
<feature type="binding site" evidence="7">
    <location>
        <position position="611"/>
    </location>
    <ligand>
        <name>Ca(2+)</name>
        <dbReference type="ChEBI" id="CHEBI:29108"/>
    </ligand>
</feature>
<evidence type="ECO:0000256" key="9">
    <source>
        <dbReference type="RuleBase" id="RU361193"/>
    </source>
</evidence>
<feature type="disulfide bond" evidence="8">
    <location>
        <begin position="394"/>
        <end position="423"/>
    </location>
</feature>
<evidence type="ECO:0000256" key="7">
    <source>
        <dbReference type="PIRSR" id="PIRSR601382-2"/>
    </source>
</evidence>
<dbReference type="SUPFAM" id="SSF48225">
    <property type="entry name" value="Seven-hairpin glycosidases"/>
    <property type="match status" value="1"/>
</dbReference>
<feature type="active site" description="Proton donor" evidence="6">
    <location>
        <position position="437"/>
    </location>
</feature>
<dbReference type="EMBL" id="LAFY01000336">
    <property type="protein sequence ID" value="KJY00053.1"/>
    <property type="molecule type" value="Genomic_DNA"/>
</dbReference>
<dbReference type="InterPro" id="IPR001382">
    <property type="entry name" value="Glyco_hydro_47"/>
</dbReference>
<evidence type="ECO:0000256" key="3">
    <source>
        <dbReference type="ARBA" id="ARBA00007658"/>
    </source>
</evidence>
<dbReference type="GO" id="GO:0005509">
    <property type="term" value="F:calcium ion binding"/>
    <property type="evidence" value="ECO:0007669"/>
    <property type="project" value="InterPro"/>
</dbReference>
<dbReference type="PANTHER" id="PTHR11742:SF49">
    <property type="entry name" value="ALPHA-1,2-MANNOSIDASE"/>
    <property type="match status" value="1"/>
</dbReference>
<evidence type="ECO:0000313" key="12">
    <source>
        <dbReference type="Proteomes" id="UP000033647"/>
    </source>
</evidence>
<keyword evidence="5 8" id="KW-1015">Disulfide bond</keyword>
<keyword evidence="7" id="KW-0479">Metal-binding</keyword>
<dbReference type="FunFam" id="1.50.10.10:FF:000037">
    <property type="entry name" value="alpha-1,2-Mannosidase"/>
    <property type="match status" value="1"/>
</dbReference>
<keyword evidence="10" id="KW-0732">Signal</keyword>
<evidence type="ECO:0000256" key="6">
    <source>
        <dbReference type="PIRSR" id="PIRSR601382-1"/>
    </source>
</evidence>
<dbReference type="AlphaFoldDB" id="A0A0F4GSP1"/>
<evidence type="ECO:0000256" key="2">
    <source>
        <dbReference type="ARBA" id="ARBA00004922"/>
    </source>
</evidence>
<feature type="active site" evidence="6">
    <location>
        <position position="322"/>
    </location>
</feature>
<dbReference type="EC" id="3.2.1.-" evidence="9"/>
<name>A0A0F4GSP1_9PEZI</name>
<feature type="signal peptide" evidence="10">
    <location>
        <begin position="1"/>
        <end position="31"/>
    </location>
</feature>
<proteinExistence type="inferred from homology"/>
<dbReference type="Proteomes" id="UP000033647">
    <property type="component" value="Unassembled WGS sequence"/>
</dbReference>
<dbReference type="GO" id="GO:0005783">
    <property type="term" value="C:endoplasmic reticulum"/>
    <property type="evidence" value="ECO:0007669"/>
    <property type="project" value="TreeGrafter"/>
</dbReference>
<comment type="cofactor">
    <cofactor evidence="1 7">
        <name>Ca(2+)</name>
        <dbReference type="ChEBI" id="CHEBI:29108"/>
    </cofactor>
</comment>
<comment type="caution">
    <text evidence="11">The sequence shown here is derived from an EMBL/GenBank/DDBJ whole genome shotgun (WGS) entry which is preliminary data.</text>
</comment>
<keyword evidence="7" id="KW-0106">Calcium</keyword>
<evidence type="ECO:0000256" key="4">
    <source>
        <dbReference type="ARBA" id="ARBA00022801"/>
    </source>
</evidence>
<dbReference type="InterPro" id="IPR050749">
    <property type="entry name" value="Glycosyl_Hydrolase_47"/>
</dbReference>
<comment type="pathway">
    <text evidence="2">Protein modification; protein glycosylation.</text>
</comment>
<evidence type="ECO:0000256" key="1">
    <source>
        <dbReference type="ARBA" id="ARBA00001913"/>
    </source>
</evidence>
<organism evidence="11 12">
    <name type="scientific">Zymoseptoria brevis</name>
    <dbReference type="NCBI Taxonomy" id="1047168"/>
    <lineage>
        <taxon>Eukaryota</taxon>
        <taxon>Fungi</taxon>
        <taxon>Dikarya</taxon>
        <taxon>Ascomycota</taxon>
        <taxon>Pezizomycotina</taxon>
        <taxon>Dothideomycetes</taxon>
        <taxon>Dothideomycetidae</taxon>
        <taxon>Mycosphaerellales</taxon>
        <taxon>Mycosphaerellaceae</taxon>
        <taxon>Zymoseptoria</taxon>
    </lineage>
</organism>
<dbReference type="Gene3D" id="1.50.10.10">
    <property type="match status" value="1"/>
</dbReference>
<dbReference type="InterPro" id="IPR012341">
    <property type="entry name" value="6hp_glycosidase-like_sf"/>
</dbReference>
<feature type="chain" id="PRO_5002468974" description="alpha-1,2-Mannosidase" evidence="10">
    <location>
        <begin position="32"/>
        <end position="620"/>
    </location>
</feature>
<feature type="active site" evidence="6">
    <location>
        <position position="524"/>
    </location>
</feature>
<dbReference type="UniPathway" id="UPA00378"/>
<dbReference type="STRING" id="1047168.A0A0F4GSP1"/>
<dbReference type="OrthoDB" id="8118055at2759"/>
<comment type="similarity">
    <text evidence="3 9">Belongs to the glycosyl hydrolase 47 family.</text>
</comment>
<accession>A0A0F4GSP1</accession>
<reference evidence="11 12" key="1">
    <citation type="submission" date="2015-03" db="EMBL/GenBank/DDBJ databases">
        <title>RNA-seq based gene annotation and comparative genomics of four Zymoseptoria species reveal species-specific pathogenicity related genes and transposable element activity.</title>
        <authorList>
            <person name="Grandaubert J."/>
            <person name="Bhattacharyya A."/>
            <person name="Stukenbrock E.H."/>
        </authorList>
    </citation>
    <scope>NUCLEOTIDE SEQUENCE [LARGE SCALE GENOMIC DNA]</scope>
    <source>
        <strain evidence="11 12">Zb18110</strain>
    </source>
</reference>
<keyword evidence="4 9" id="KW-0378">Hydrolase</keyword>
<dbReference type="GO" id="GO:0036503">
    <property type="term" value="P:ERAD pathway"/>
    <property type="evidence" value="ECO:0007669"/>
    <property type="project" value="UniProtKB-ARBA"/>
</dbReference>
<gene>
    <name evidence="11" type="ORF">TI39_contig344g00015</name>
</gene>
<evidence type="ECO:0000256" key="5">
    <source>
        <dbReference type="ARBA" id="ARBA00023157"/>
    </source>
</evidence>
<dbReference type="GO" id="GO:0004571">
    <property type="term" value="F:mannosyl-oligosaccharide 1,2-alpha-mannosidase activity"/>
    <property type="evidence" value="ECO:0007669"/>
    <property type="project" value="InterPro"/>
</dbReference>
<evidence type="ECO:0000313" key="11">
    <source>
        <dbReference type="EMBL" id="KJY00053.1"/>
    </source>
</evidence>
<feature type="active site" description="Proton donor" evidence="6">
    <location>
        <position position="184"/>
    </location>
</feature>
<keyword evidence="9" id="KW-0326">Glycosidase</keyword>
<dbReference type="InterPro" id="IPR036026">
    <property type="entry name" value="Seven-hairpin_glycosidases"/>
</dbReference>
<keyword evidence="12" id="KW-1185">Reference proteome</keyword>